<comment type="caution">
    <text evidence="2">The sequence shown here is derived from an EMBL/GenBank/DDBJ whole genome shotgun (WGS) entry which is preliminary data.</text>
</comment>
<feature type="region of interest" description="Disordered" evidence="1">
    <location>
        <begin position="27"/>
        <end position="69"/>
    </location>
</feature>
<accession>A0AB34JJU7</accession>
<dbReference type="Proteomes" id="UP001515480">
    <property type="component" value="Unassembled WGS sequence"/>
</dbReference>
<feature type="region of interest" description="Disordered" evidence="1">
    <location>
        <begin position="81"/>
        <end position="164"/>
    </location>
</feature>
<dbReference type="AlphaFoldDB" id="A0AB34JJU7"/>
<organism evidence="2 3">
    <name type="scientific">Prymnesium parvum</name>
    <name type="common">Toxic golden alga</name>
    <dbReference type="NCBI Taxonomy" id="97485"/>
    <lineage>
        <taxon>Eukaryota</taxon>
        <taxon>Haptista</taxon>
        <taxon>Haptophyta</taxon>
        <taxon>Prymnesiophyceae</taxon>
        <taxon>Prymnesiales</taxon>
        <taxon>Prymnesiaceae</taxon>
        <taxon>Prymnesium</taxon>
    </lineage>
</organism>
<feature type="compositionally biased region" description="Low complexity" evidence="1">
    <location>
        <begin position="27"/>
        <end position="45"/>
    </location>
</feature>
<protein>
    <submittedName>
        <fullName evidence="2">Uncharacterized protein</fullName>
    </submittedName>
</protein>
<sequence length="322" mass="35890">MEDELASCFTWASGVTSTLADGAFAHAAPSSSNAARPAPSTAALPEPKPRSKKARGADQAPASNSTSNEQRLAHMMLMRMQQPHHEKRHERVAPPSQDGRASHGALQHGRRELREQDPSCKRNAAGELKAASSYNRQPPNPNDSFGDAAGRTHHPISRMSESNNGVADLVEQFVTNRQRRQETIDAHLEEVEDMLEQGDPIKFAFWTLDQDSSFYKNSGDAPRMLDELGHAIGLTKDQAVKLNAHRAAIRQNRETLSRCLEHLRHAREEIEKHVTDSSAITEELRKVLEPVQVAKFFVWVEQNQGKLQMSMDQEGCSSDQYE</sequence>
<name>A0AB34JJU7_PRYPA</name>
<proteinExistence type="predicted"/>
<feature type="compositionally biased region" description="Basic and acidic residues" evidence="1">
    <location>
        <begin position="109"/>
        <end position="120"/>
    </location>
</feature>
<evidence type="ECO:0000313" key="3">
    <source>
        <dbReference type="Proteomes" id="UP001515480"/>
    </source>
</evidence>
<keyword evidence="3" id="KW-1185">Reference proteome</keyword>
<evidence type="ECO:0000313" key="2">
    <source>
        <dbReference type="EMBL" id="KAL1520959.1"/>
    </source>
</evidence>
<dbReference type="EMBL" id="JBGBPQ010000008">
    <property type="protein sequence ID" value="KAL1520959.1"/>
    <property type="molecule type" value="Genomic_DNA"/>
</dbReference>
<gene>
    <name evidence="2" type="ORF">AB1Y20_022518</name>
</gene>
<evidence type="ECO:0000256" key="1">
    <source>
        <dbReference type="SAM" id="MobiDB-lite"/>
    </source>
</evidence>
<reference evidence="2 3" key="1">
    <citation type="journal article" date="2024" name="Science">
        <title>Giant polyketide synthase enzymes in the biosynthesis of giant marine polyether toxins.</title>
        <authorList>
            <person name="Fallon T.R."/>
            <person name="Shende V.V."/>
            <person name="Wierzbicki I.H."/>
            <person name="Pendleton A.L."/>
            <person name="Watervoot N.F."/>
            <person name="Auber R.P."/>
            <person name="Gonzalez D.J."/>
            <person name="Wisecaver J.H."/>
            <person name="Moore B.S."/>
        </authorList>
    </citation>
    <scope>NUCLEOTIDE SEQUENCE [LARGE SCALE GENOMIC DNA]</scope>
    <source>
        <strain evidence="2 3">12B1</strain>
    </source>
</reference>